<sequence length="293" mass="34079">MCPNCQPHFDCCWEKNIAWHWDEEQESAFKNLKESLKFPPVLRYYDDKSNFIWGNQNVLVESNREILEAILKKPLLDVPARLQRTLFEVLPYNPVVTNQMHLATFDVQVVIPMSTYREQLAVYNNVIFKGTQTLIPVTMKSLVLSQLHYAHIGIQGTKLAKEHVFWDGMTQNVTEYEPLREEEDTPTRSWMYVASDLFELTGKGYLIVADSYSGYFDLHSCFTEHSQRQAWLSCAAPNGEKDQNVTPHQQEVVATSLYQESLFLHCTIWCRRNHQQHLDLPPRVLEPSTATRL</sequence>
<gene>
    <name evidence="1" type="ORF">PR048_007072</name>
</gene>
<organism evidence="1 2">
    <name type="scientific">Dryococelus australis</name>
    <dbReference type="NCBI Taxonomy" id="614101"/>
    <lineage>
        <taxon>Eukaryota</taxon>
        <taxon>Metazoa</taxon>
        <taxon>Ecdysozoa</taxon>
        <taxon>Arthropoda</taxon>
        <taxon>Hexapoda</taxon>
        <taxon>Insecta</taxon>
        <taxon>Pterygota</taxon>
        <taxon>Neoptera</taxon>
        <taxon>Polyneoptera</taxon>
        <taxon>Phasmatodea</taxon>
        <taxon>Verophasmatodea</taxon>
        <taxon>Anareolatae</taxon>
        <taxon>Phasmatidae</taxon>
        <taxon>Eurycanthinae</taxon>
        <taxon>Dryococelus</taxon>
    </lineage>
</organism>
<dbReference type="InterPro" id="IPR050951">
    <property type="entry name" value="Retrovirus_Pol_polyprotein"/>
</dbReference>
<protein>
    <submittedName>
        <fullName evidence="1">Uncharacterized protein</fullName>
    </submittedName>
</protein>
<name>A0ABQ9ICN0_9NEOP</name>
<dbReference type="EMBL" id="JARBHB010000002">
    <property type="protein sequence ID" value="KAJ8894419.1"/>
    <property type="molecule type" value="Genomic_DNA"/>
</dbReference>
<reference evidence="1 2" key="1">
    <citation type="submission" date="2023-02" db="EMBL/GenBank/DDBJ databases">
        <title>LHISI_Scaffold_Assembly.</title>
        <authorList>
            <person name="Stuart O.P."/>
            <person name="Cleave R."/>
            <person name="Magrath M.J.L."/>
            <person name="Mikheyev A.S."/>
        </authorList>
    </citation>
    <scope>NUCLEOTIDE SEQUENCE [LARGE SCALE GENOMIC DNA]</scope>
    <source>
        <strain evidence="1">Daus_M_001</strain>
        <tissue evidence="1">Leg muscle</tissue>
    </source>
</reference>
<dbReference type="PANTHER" id="PTHR37984">
    <property type="entry name" value="PROTEIN CBG26694"/>
    <property type="match status" value="1"/>
</dbReference>
<dbReference type="Proteomes" id="UP001159363">
    <property type="component" value="Chromosome 2"/>
</dbReference>
<dbReference type="PANTHER" id="PTHR37984:SF7">
    <property type="entry name" value="INTEGRASE CATALYTIC DOMAIN-CONTAINING PROTEIN"/>
    <property type="match status" value="1"/>
</dbReference>
<keyword evidence="2" id="KW-1185">Reference proteome</keyword>
<proteinExistence type="predicted"/>
<evidence type="ECO:0000313" key="2">
    <source>
        <dbReference type="Proteomes" id="UP001159363"/>
    </source>
</evidence>
<feature type="non-terminal residue" evidence="1">
    <location>
        <position position="293"/>
    </location>
</feature>
<dbReference type="SUPFAM" id="SSF56672">
    <property type="entry name" value="DNA/RNA polymerases"/>
    <property type="match status" value="1"/>
</dbReference>
<accession>A0ABQ9ICN0</accession>
<dbReference type="InterPro" id="IPR043502">
    <property type="entry name" value="DNA/RNA_pol_sf"/>
</dbReference>
<evidence type="ECO:0000313" key="1">
    <source>
        <dbReference type="EMBL" id="KAJ8894419.1"/>
    </source>
</evidence>
<comment type="caution">
    <text evidence="1">The sequence shown here is derived from an EMBL/GenBank/DDBJ whole genome shotgun (WGS) entry which is preliminary data.</text>
</comment>